<dbReference type="PANTHER" id="PTHR45913">
    <property type="entry name" value="EPM2A-INTERACTING PROTEIN 1"/>
    <property type="match status" value="1"/>
</dbReference>
<keyword evidence="3" id="KW-1185">Reference proteome</keyword>
<evidence type="ECO:0000313" key="2">
    <source>
        <dbReference type="EMBL" id="GBM79180.1"/>
    </source>
</evidence>
<name>A0A4Y2INI8_ARAVE</name>
<feature type="compositionally biased region" description="Basic and acidic residues" evidence="1">
    <location>
        <begin position="216"/>
        <end position="226"/>
    </location>
</feature>
<comment type="caution">
    <text evidence="2">The sequence shown here is derived from an EMBL/GenBank/DDBJ whole genome shotgun (WGS) entry which is preliminary data.</text>
</comment>
<dbReference type="PANTHER" id="PTHR45913:SF19">
    <property type="entry name" value="LOW QUALITY PROTEIN: ZINC FINGER BED DOMAIN-CONTAINING PROTEIN 5-LIKE"/>
    <property type="match status" value="1"/>
</dbReference>
<reference evidence="2 3" key="1">
    <citation type="journal article" date="2019" name="Sci. Rep.">
        <title>Orb-weaving spider Araneus ventricosus genome elucidates the spidroin gene catalogue.</title>
        <authorList>
            <person name="Kono N."/>
            <person name="Nakamura H."/>
            <person name="Ohtoshi R."/>
            <person name="Moran D.A.P."/>
            <person name="Shinohara A."/>
            <person name="Yoshida Y."/>
            <person name="Fujiwara M."/>
            <person name="Mori M."/>
            <person name="Tomita M."/>
            <person name="Arakawa K."/>
        </authorList>
    </citation>
    <scope>NUCLEOTIDE SEQUENCE [LARGE SCALE GENOMIC DNA]</scope>
</reference>
<dbReference type="Proteomes" id="UP000499080">
    <property type="component" value="Unassembled WGS sequence"/>
</dbReference>
<feature type="compositionally biased region" description="Basic residues" evidence="1">
    <location>
        <begin position="293"/>
        <end position="304"/>
    </location>
</feature>
<dbReference type="EMBL" id="BGPR01002806">
    <property type="protein sequence ID" value="GBM79180.1"/>
    <property type="molecule type" value="Genomic_DNA"/>
</dbReference>
<dbReference type="AlphaFoldDB" id="A0A4Y2INI8"/>
<proteinExistence type="predicted"/>
<accession>A0A4Y2INI8</accession>
<feature type="compositionally biased region" description="Polar residues" evidence="1">
    <location>
        <begin position="313"/>
        <end position="325"/>
    </location>
</feature>
<evidence type="ECO:0000313" key="3">
    <source>
        <dbReference type="Proteomes" id="UP000499080"/>
    </source>
</evidence>
<organism evidence="2 3">
    <name type="scientific">Araneus ventricosus</name>
    <name type="common">Orbweaver spider</name>
    <name type="synonym">Epeira ventricosa</name>
    <dbReference type="NCBI Taxonomy" id="182803"/>
    <lineage>
        <taxon>Eukaryota</taxon>
        <taxon>Metazoa</taxon>
        <taxon>Ecdysozoa</taxon>
        <taxon>Arthropoda</taxon>
        <taxon>Chelicerata</taxon>
        <taxon>Arachnida</taxon>
        <taxon>Araneae</taxon>
        <taxon>Araneomorphae</taxon>
        <taxon>Entelegynae</taxon>
        <taxon>Araneoidea</taxon>
        <taxon>Araneidae</taxon>
        <taxon>Araneus</taxon>
    </lineage>
</organism>
<sequence>MIHLNEIHLSKSVQEAVMSVLKQSQYFSLQLHESRDVAGQPLLTKTTGEEIFKCIDNFREGNEVDWSKCVGLTADGVRAMSGIRTGLVTQVKSVAPLVQRTHCSIHREALEVKGLDECPKNTLDYAVKFVNFIKARPKNSPLFGVLCDEMRSEHKQLFLHCEVQWLSRDLFGPYLLVLFKVVWASSSGAWPWCLVRLVMASVCDYPFKPRDLKIRERPSSSFKDKGNSPPFLKHHNDTLLRNTLPLSSATRLWAGNRRGPWTIPLPSYRHSQENRPNVLGTPDPELVNQGHAMSKHSRARSHHSLHIDPRWATPTTTPLGQNENQPFRAAKTPNTDPAGPNKNK</sequence>
<protein>
    <submittedName>
        <fullName evidence="2">Zinc finger BED domain-containing protein 5</fullName>
    </submittedName>
</protein>
<feature type="region of interest" description="Disordered" evidence="1">
    <location>
        <begin position="267"/>
        <end position="344"/>
    </location>
</feature>
<feature type="region of interest" description="Disordered" evidence="1">
    <location>
        <begin position="216"/>
        <end position="236"/>
    </location>
</feature>
<evidence type="ECO:0000256" key="1">
    <source>
        <dbReference type="SAM" id="MobiDB-lite"/>
    </source>
</evidence>
<gene>
    <name evidence="2" type="primary">ZBED5_49</name>
    <name evidence="2" type="ORF">AVEN_209511_1</name>
</gene>